<protein>
    <submittedName>
        <fullName evidence="3">Morphogenetic protein associated with SpoVID</fullName>
    </submittedName>
</protein>
<dbReference type="Gene3D" id="3.10.350.10">
    <property type="entry name" value="LysM domain"/>
    <property type="match status" value="1"/>
</dbReference>
<dbReference type="RefSeq" id="WP_092492442.1">
    <property type="nucleotide sequence ID" value="NZ_FNKD01000002.1"/>
</dbReference>
<dbReference type="Proteomes" id="UP000199444">
    <property type="component" value="Unassembled WGS sequence"/>
</dbReference>
<keyword evidence="4" id="KW-1185">Reference proteome</keyword>
<dbReference type="CDD" id="cd00118">
    <property type="entry name" value="LysM"/>
    <property type="match status" value="1"/>
</dbReference>
<dbReference type="EMBL" id="FNKD01000002">
    <property type="protein sequence ID" value="SDQ46586.1"/>
    <property type="molecule type" value="Genomic_DNA"/>
</dbReference>
<evidence type="ECO:0000313" key="3">
    <source>
        <dbReference type="EMBL" id="SDQ46586.1"/>
    </source>
</evidence>
<dbReference type="InterPro" id="IPR018392">
    <property type="entry name" value="LysM"/>
</dbReference>
<proteinExistence type="predicted"/>
<dbReference type="PROSITE" id="PS51782">
    <property type="entry name" value="LYSM"/>
    <property type="match status" value="1"/>
</dbReference>
<dbReference type="InterPro" id="IPR014248">
    <property type="entry name" value="Spore_coat_assembly_SafA"/>
</dbReference>
<dbReference type="InterPro" id="IPR036779">
    <property type="entry name" value="LysM_dom_sf"/>
</dbReference>
<accession>A0A1H1B599</accession>
<feature type="region of interest" description="Disordered" evidence="1">
    <location>
        <begin position="45"/>
        <end position="109"/>
    </location>
</feature>
<organism evidence="3 4">
    <name type="scientific">Virgibacillus salinus</name>
    <dbReference type="NCBI Taxonomy" id="553311"/>
    <lineage>
        <taxon>Bacteria</taxon>
        <taxon>Bacillati</taxon>
        <taxon>Bacillota</taxon>
        <taxon>Bacilli</taxon>
        <taxon>Bacillales</taxon>
        <taxon>Bacillaceae</taxon>
        <taxon>Virgibacillus</taxon>
    </lineage>
</organism>
<feature type="region of interest" description="Disordered" evidence="1">
    <location>
        <begin position="312"/>
        <end position="368"/>
    </location>
</feature>
<evidence type="ECO:0000256" key="1">
    <source>
        <dbReference type="SAM" id="MobiDB-lite"/>
    </source>
</evidence>
<dbReference type="SUPFAM" id="SSF54106">
    <property type="entry name" value="LysM domain"/>
    <property type="match status" value="1"/>
</dbReference>
<reference evidence="3 4" key="1">
    <citation type="submission" date="2016-10" db="EMBL/GenBank/DDBJ databases">
        <authorList>
            <person name="de Groot N.N."/>
        </authorList>
    </citation>
    <scope>NUCLEOTIDE SEQUENCE [LARGE SCALE GENOMIC DNA]</scope>
    <source>
        <strain evidence="3 4">CGMCC 1.10449</strain>
    </source>
</reference>
<sequence length="368" mass="42061">MKIHIVQKGDTLWEIAKNYGVDFEQVKQLNPQLSSPDMIMPGMKIKIPSTSKPVKKETMQMKETQKPTTQQPYKDTSPKPIPVVKEDDEKKPKSLQPKTPMQPKMQPKMPMQPMMQMPMMEQEMNNYTTINLPEMPQYPIQEEEPEKMQQMPMQQPMIPIYCFCPPPPMHHAVPNAMGKKDCGCGGSQPMVSPMPNQHPNQYPDLSQMPMQYPNQYAGQSQMPMQYPNQYAGQSQMPMQYPNQYAGQSQMPMQYPNQYAGQSQMPMNNNPYHYGNMMESIESSPSMEMPVKPTQSPQLNNFSPFNAQVPPQTMGAQQGFHSPNMPPQSYPHFANAANNNMPYPSPPGFDDNSMFDFREDEDEDDSKGE</sequence>
<dbReference type="NCBIfam" id="TIGR02899">
    <property type="entry name" value="spore_safA"/>
    <property type="match status" value="1"/>
</dbReference>
<dbReference type="PANTHER" id="PTHR33734:SF34">
    <property type="entry name" value="SPOIVD-ASSOCIATED FACTOR A"/>
    <property type="match status" value="1"/>
</dbReference>
<dbReference type="Pfam" id="PF01476">
    <property type="entry name" value="LysM"/>
    <property type="match status" value="1"/>
</dbReference>
<feature type="compositionally biased region" description="Acidic residues" evidence="1">
    <location>
        <begin position="357"/>
        <end position="368"/>
    </location>
</feature>
<dbReference type="SMART" id="SM00257">
    <property type="entry name" value="LysM"/>
    <property type="match status" value="1"/>
</dbReference>
<dbReference type="GO" id="GO:0008932">
    <property type="term" value="F:lytic endotransglycosylase activity"/>
    <property type="evidence" value="ECO:0007669"/>
    <property type="project" value="TreeGrafter"/>
</dbReference>
<gene>
    <name evidence="3" type="ORF">SAMN05216231_1587</name>
</gene>
<feature type="compositionally biased region" description="Low complexity" evidence="1">
    <location>
        <begin position="96"/>
        <end position="109"/>
    </location>
</feature>
<name>A0A1H1B599_9BACI</name>
<dbReference type="AlphaFoldDB" id="A0A1H1B599"/>
<evidence type="ECO:0000259" key="2">
    <source>
        <dbReference type="PROSITE" id="PS51782"/>
    </source>
</evidence>
<evidence type="ECO:0000313" key="4">
    <source>
        <dbReference type="Proteomes" id="UP000199444"/>
    </source>
</evidence>
<feature type="compositionally biased region" description="Basic and acidic residues" evidence="1">
    <location>
        <begin position="54"/>
        <end position="65"/>
    </location>
</feature>
<feature type="domain" description="LysM" evidence="2">
    <location>
        <begin position="2"/>
        <end position="47"/>
    </location>
</feature>
<dbReference type="STRING" id="553311.SAMN05216231_1587"/>
<dbReference type="PANTHER" id="PTHR33734">
    <property type="entry name" value="LYSM DOMAIN-CONTAINING GPI-ANCHORED PROTEIN 2"/>
    <property type="match status" value="1"/>
</dbReference>